<dbReference type="InterPro" id="IPR003870">
    <property type="entry name" value="DUF222"/>
</dbReference>
<dbReference type="Gene3D" id="1.10.30.50">
    <property type="match status" value="1"/>
</dbReference>
<proteinExistence type="predicted"/>
<dbReference type="Pfam" id="PF02720">
    <property type="entry name" value="DUF222"/>
    <property type="match status" value="1"/>
</dbReference>
<organism evidence="3 4">
    <name type="scientific">Paeniglutamicibacter cryotolerans</name>
    <dbReference type="NCBI Taxonomy" id="670079"/>
    <lineage>
        <taxon>Bacteria</taxon>
        <taxon>Bacillati</taxon>
        <taxon>Actinomycetota</taxon>
        <taxon>Actinomycetes</taxon>
        <taxon>Micrococcales</taxon>
        <taxon>Micrococcaceae</taxon>
        <taxon>Paeniglutamicibacter</taxon>
    </lineage>
</organism>
<name>A0A839QI36_9MICC</name>
<dbReference type="EMBL" id="JACHVS010000001">
    <property type="protein sequence ID" value="MBB2996058.1"/>
    <property type="molecule type" value="Genomic_DNA"/>
</dbReference>
<dbReference type="InterPro" id="IPR003615">
    <property type="entry name" value="HNH_nuc"/>
</dbReference>
<dbReference type="AlphaFoldDB" id="A0A839QI36"/>
<feature type="domain" description="HNH nuclease" evidence="2">
    <location>
        <begin position="469"/>
        <end position="521"/>
    </location>
</feature>
<evidence type="ECO:0000313" key="4">
    <source>
        <dbReference type="Proteomes" id="UP000523000"/>
    </source>
</evidence>
<sequence>MHTTDFIAAVTGHRDAPDHRVSPDHELRALAAAQAIVDELTPRIGVNTTSPVHAAFFVHAAEHAQDRAAHAQLIAADLAQRTLAHELPVEALDALLPLSLHPAGYIDGTRPLPADPRSVPTGRPTFKDTAEFLQNTLGIEYFEASARMKTVARLFPQTDANGITRPPQFARLAAELATGNASLKNVGAAAKRLAKLRPHINAQPDPEALSRDLEARVAESVSRDPRGTKELMDELRNTLERRTPVPTQEIVDSRIGLFYRGHRSGTAEFLLRTRAADAELLLSLCAQTDNPRTKAGDRTRLPEQPAALDTLSGQGAGTGTVFPDFLLAPGIDTGQPLHTLEELEALTLHDSPVENTDSYTALNAPGAGVDGLTRPQRHLQGLLNLLRANGRPGSGKKATGLPSPQLLIIAQLEDLEARSTGTGRTAHGQRLTPAELRQELCHAGAIPMIMNGPSRILDLGRSERYFPEYLRQAILARDGGCIVPGCTVPPEHCEIHHLVPWEAGGRTGIRDGTPACSNHHHAFHTGQIRAELNDEGLPAVILPRFMDPDQQPRRNHHGGPPPYLATPALF</sequence>
<evidence type="ECO:0000256" key="1">
    <source>
        <dbReference type="SAM" id="MobiDB-lite"/>
    </source>
</evidence>
<dbReference type="RefSeq" id="WP_183511252.1">
    <property type="nucleotide sequence ID" value="NZ_BAABGK010000042.1"/>
</dbReference>
<protein>
    <recommendedName>
        <fullName evidence="2">HNH nuclease domain-containing protein</fullName>
    </recommendedName>
</protein>
<reference evidence="3 4" key="1">
    <citation type="submission" date="2020-08" db="EMBL/GenBank/DDBJ databases">
        <title>Sequencing the genomes of 1000 actinobacteria strains.</title>
        <authorList>
            <person name="Klenk H.-P."/>
        </authorList>
    </citation>
    <scope>NUCLEOTIDE SEQUENCE [LARGE SCALE GENOMIC DNA]</scope>
    <source>
        <strain evidence="3 4">DSM 22826</strain>
    </source>
</reference>
<evidence type="ECO:0000313" key="3">
    <source>
        <dbReference type="EMBL" id="MBB2996058.1"/>
    </source>
</evidence>
<keyword evidence="4" id="KW-1185">Reference proteome</keyword>
<dbReference type="Proteomes" id="UP000523000">
    <property type="component" value="Unassembled WGS sequence"/>
</dbReference>
<feature type="region of interest" description="Disordered" evidence="1">
    <location>
        <begin position="546"/>
        <end position="570"/>
    </location>
</feature>
<accession>A0A839QI36</accession>
<dbReference type="SMART" id="SM00507">
    <property type="entry name" value="HNHc"/>
    <property type="match status" value="1"/>
</dbReference>
<evidence type="ECO:0000259" key="2">
    <source>
        <dbReference type="SMART" id="SM00507"/>
    </source>
</evidence>
<dbReference type="CDD" id="cd00085">
    <property type="entry name" value="HNHc"/>
    <property type="match status" value="1"/>
</dbReference>
<gene>
    <name evidence="3" type="ORF">E9229_002249</name>
</gene>
<comment type="caution">
    <text evidence="3">The sequence shown here is derived from an EMBL/GenBank/DDBJ whole genome shotgun (WGS) entry which is preliminary data.</text>
</comment>